<dbReference type="InterPro" id="IPR002539">
    <property type="entry name" value="MaoC-like_dom"/>
</dbReference>
<evidence type="ECO:0000256" key="4">
    <source>
        <dbReference type="ARBA" id="ARBA00022832"/>
    </source>
</evidence>
<dbReference type="InterPro" id="IPR057326">
    <property type="entry name" value="KR_dom"/>
</dbReference>
<comment type="similarity">
    <text evidence="3">Belongs to the short-chain dehydrogenases/reductases (SDR) family.</text>
</comment>
<dbReference type="Gene3D" id="3.10.129.10">
    <property type="entry name" value="Hotdog Thioesterase"/>
    <property type="match status" value="1"/>
</dbReference>
<evidence type="ECO:0000256" key="2">
    <source>
        <dbReference type="ARBA" id="ARBA00005005"/>
    </source>
</evidence>
<evidence type="ECO:0000259" key="11">
    <source>
        <dbReference type="SMART" id="SM00822"/>
    </source>
</evidence>
<evidence type="ECO:0000313" key="13">
    <source>
        <dbReference type="RefSeq" id="XP_055874394.1"/>
    </source>
</evidence>
<dbReference type="InterPro" id="IPR002347">
    <property type="entry name" value="SDR_fam"/>
</dbReference>
<keyword evidence="6" id="KW-0443">Lipid metabolism</keyword>
<keyword evidence="8" id="KW-0413">Isomerase</keyword>
<dbReference type="SUPFAM" id="SSF55718">
    <property type="entry name" value="SCP-like"/>
    <property type="match status" value="1"/>
</dbReference>
<dbReference type="FunFam" id="3.40.50.720:FF:000185">
    <property type="entry name" value="peroxisomal multifunctional enzyme type 2"/>
    <property type="match status" value="1"/>
</dbReference>
<dbReference type="Gene3D" id="3.40.50.720">
    <property type="entry name" value="NAD(P)-binding Rossmann-like Domain"/>
    <property type="match status" value="1"/>
</dbReference>
<dbReference type="InterPro" id="IPR029069">
    <property type="entry name" value="HotDog_dom_sf"/>
</dbReference>
<dbReference type="Gene3D" id="3.30.1050.10">
    <property type="entry name" value="SCP2 sterol-binding domain"/>
    <property type="match status" value="1"/>
</dbReference>
<dbReference type="OrthoDB" id="3592703at2759"/>
<evidence type="ECO:0000256" key="5">
    <source>
        <dbReference type="ARBA" id="ARBA00023002"/>
    </source>
</evidence>
<keyword evidence="9" id="KW-0456">Lyase</keyword>
<dbReference type="GeneID" id="106065027"/>
<dbReference type="GO" id="GO:0016853">
    <property type="term" value="F:isomerase activity"/>
    <property type="evidence" value="ECO:0007669"/>
    <property type="project" value="UniProtKB-KW"/>
</dbReference>
<dbReference type="PROSITE" id="PS00061">
    <property type="entry name" value="ADH_SHORT"/>
    <property type="match status" value="1"/>
</dbReference>
<dbReference type="GO" id="GO:0016491">
    <property type="term" value="F:oxidoreductase activity"/>
    <property type="evidence" value="ECO:0007669"/>
    <property type="project" value="UniProtKB-KW"/>
</dbReference>
<dbReference type="GO" id="GO:0018812">
    <property type="term" value="F:3-hydroxyacyl-CoA dehydratase activity"/>
    <property type="evidence" value="ECO:0007669"/>
    <property type="project" value="UniProtKB-ARBA"/>
</dbReference>
<dbReference type="InterPro" id="IPR036527">
    <property type="entry name" value="SCP2_sterol-bd_dom_sf"/>
</dbReference>
<proteinExistence type="inferred from homology"/>
<dbReference type="Gene3D" id="1.10.287.4290">
    <property type="match status" value="1"/>
</dbReference>
<dbReference type="InterPro" id="IPR020904">
    <property type="entry name" value="Sc_DH/Rdtase_CS"/>
</dbReference>
<dbReference type="InterPro" id="IPR003033">
    <property type="entry name" value="SCP2_sterol-bd_dom"/>
</dbReference>
<evidence type="ECO:0000256" key="9">
    <source>
        <dbReference type="ARBA" id="ARBA00023239"/>
    </source>
</evidence>
<dbReference type="PANTHER" id="PTHR45024">
    <property type="entry name" value="DEHYDROGENASES, SHORT CHAIN"/>
    <property type="match status" value="1"/>
</dbReference>
<evidence type="ECO:0000256" key="7">
    <source>
        <dbReference type="ARBA" id="ARBA00023140"/>
    </source>
</evidence>
<keyword evidence="5" id="KW-0560">Oxidoreductase</keyword>
<dbReference type="SUPFAM" id="SSF54637">
    <property type="entry name" value="Thioesterase/thiol ester dehydrase-isomerase"/>
    <property type="match status" value="2"/>
</dbReference>
<dbReference type="CDD" id="cd05353">
    <property type="entry name" value="hydroxyacyl-CoA-like_DH_SDR_c-like"/>
    <property type="match status" value="1"/>
</dbReference>
<dbReference type="AlphaFoldDB" id="A0A9W2ZHG2"/>
<dbReference type="PRINTS" id="PR00080">
    <property type="entry name" value="SDRFAMILY"/>
</dbReference>
<comment type="pathway">
    <text evidence="2">Lipid metabolism; fatty acid beta-oxidation.</text>
</comment>
<dbReference type="GO" id="GO:0006631">
    <property type="term" value="P:fatty acid metabolic process"/>
    <property type="evidence" value="ECO:0007669"/>
    <property type="project" value="UniProtKB-KW"/>
</dbReference>
<dbReference type="InterPro" id="IPR051687">
    <property type="entry name" value="Peroxisomal_Beta-Oxidation"/>
</dbReference>
<comment type="subcellular location">
    <subcellularLocation>
        <location evidence="1">Peroxisome</location>
    </subcellularLocation>
</comment>
<dbReference type="Pfam" id="PF22622">
    <property type="entry name" value="MFE-2_hydrat-2_N"/>
    <property type="match status" value="1"/>
</dbReference>
<protein>
    <recommendedName>
        <fullName evidence="10">Peroxisomal multifunctional enzyme type 2</fullName>
    </recommendedName>
</protein>
<dbReference type="RefSeq" id="XP_055874394.1">
    <property type="nucleotide sequence ID" value="XM_056018419.1"/>
</dbReference>
<evidence type="ECO:0000256" key="8">
    <source>
        <dbReference type="ARBA" id="ARBA00023235"/>
    </source>
</evidence>
<dbReference type="SMART" id="SM00822">
    <property type="entry name" value="PKS_KR"/>
    <property type="match status" value="1"/>
</dbReference>
<dbReference type="InterPro" id="IPR036291">
    <property type="entry name" value="NAD(P)-bd_dom_sf"/>
</dbReference>
<accession>A0A9W2ZHG2</accession>
<dbReference type="Pfam" id="PF00106">
    <property type="entry name" value="adh_short"/>
    <property type="match status" value="1"/>
</dbReference>
<dbReference type="FunFam" id="3.10.129.10:FF:000013">
    <property type="entry name" value="Peroxisomal multifunctional enzyme type 2"/>
    <property type="match status" value="1"/>
</dbReference>
<organism evidence="12 13">
    <name type="scientific">Biomphalaria glabrata</name>
    <name type="common">Bloodfluke planorb</name>
    <name type="synonym">Freshwater snail</name>
    <dbReference type="NCBI Taxonomy" id="6526"/>
    <lineage>
        <taxon>Eukaryota</taxon>
        <taxon>Metazoa</taxon>
        <taxon>Spiralia</taxon>
        <taxon>Lophotrochozoa</taxon>
        <taxon>Mollusca</taxon>
        <taxon>Gastropoda</taxon>
        <taxon>Heterobranchia</taxon>
        <taxon>Euthyneura</taxon>
        <taxon>Panpulmonata</taxon>
        <taxon>Hygrophila</taxon>
        <taxon>Lymnaeoidea</taxon>
        <taxon>Planorbidae</taxon>
        <taxon>Biomphalaria</taxon>
    </lineage>
</organism>
<dbReference type="Pfam" id="PF01575">
    <property type="entry name" value="MaoC_dehydratas"/>
    <property type="match status" value="1"/>
</dbReference>
<reference evidence="13" key="1">
    <citation type="submission" date="2025-08" db="UniProtKB">
        <authorList>
            <consortium name="RefSeq"/>
        </authorList>
    </citation>
    <scope>IDENTIFICATION</scope>
</reference>
<feature type="domain" description="Ketoreductase" evidence="11">
    <location>
        <begin position="10"/>
        <end position="198"/>
    </location>
</feature>
<evidence type="ECO:0000256" key="1">
    <source>
        <dbReference type="ARBA" id="ARBA00004275"/>
    </source>
</evidence>
<dbReference type="CDD" id="cd03448">
    <property type="entry name" value="HDE_HSD"/>
    <property type="match status" value="1"/>
</dbReference>
<evidence type="ECO:0000256" key="10">
    <source>
        <dbReference type="ARBA" id="ARBA00073497"/>
    </source>
</evidence>
<dbReference type="PRINTS" id="PR00081">
    <property type="entry name" value="GDHRDH"/>
</dbReference>
<evidence type="ECO:0000256" key="3">
    <source>
        <dbReference type="ARBA" id="ARBA00006484"/>
    </source>
</evidence>
<dbReference type="Proteomes" id="UP001165740">
    <property type="component" value="Chromosome 1"/>
</dbReference>
<evidence type="ECO:0000256" key="6">
    <source>
        <dbReference type="ARBA" id="ARBA00023098"/>
    </source>
</evidence>
<dbReference type="SUPFAM" id="SSF51735">
    <property type="entry name" value="NAD(P)-binding Rossmann-fold domains"/>
    <property type="match status" value="1"/>
</dbReference>
<dbReference type="GO" id="GO:0005777">
    <property type="term" value="C:peroxisome"/>
    <property type="evidence" value="ECO:0007669"/>
    <property type="project" value="UniProtKB-SubCell"/>
</dbReference>
<sequence>MSDTLRFDGKVVLITGAGNGLGKAYALAFAERGASVVVNDLGGSATGVGKGSKAADLVVQEIVSKGGKAVANYDSVEDGEKLVKTALDTFGKIDVVINNAGILRDKSFARISDEDWDIIQRVHLRGSFLVTRAAWPHMKEQGYGRIIFVSSSAGIYGNFGQANYSAAKLGLAGLSNTVALEGKKYGIQCNCIAPIAGSRLTETVMPKEIVQALKPEYVAPVVVYLCHDTCQETGGLFEVGAGWVGKLRWERTEGAVLRQKNKTITAEAVRDNWAKITDFSQSTHPRSNQESSGFMIQLVNGMDQEEKEAQEAANSNDPVALAKTLKLQNIKFTYTERDAALYALGVGVSTAQDDFLKFLFELSGDFTVLPTFAVIPGFDAIMSVDKVPGFQIDPTKILHGEQYLELFKPISRSGTLVSKAWIADVLDKKSGAVILYNVETFNENNEKVAFNQFTTFVVGIGNFGGRSTSSEAKPLVDVPKRAPDAVKQEKTSIDQAALYRLSGDRNPLHIDPSFAAMGGFKTPILHGLCSFGYAVRHVMSTFANNDMSLFKAVKVRFAKPVLPGQTLVTEMWKEGNRIHFQTKVAENGNICITGAYVDLNAATEENKPKQVSDLQSTAIFQQMASQVKNNTDLVAKINAIFQWNITKNGADATTWVVDMKSSKTGQVFEGKPVNKADCVITISDENFLALVSGKLDPQKAFLGGKLKLSGNIMLAQKLGDLFANKSKM</sequence>
<dbReference type="OMA" id="GKTRWQR"/>
<evidence type="ECO:0000313" key="12">
    <source>
        <dbReference type="Proteomes" id="UP001165740"/>
    </source>
</evidence>
<keyword evidence="4" id="KW-0276">Fatty acid metabolism</keyword>
<dbReference type="Pfam" id="PF02036">
    <property type="entry name" value="SCP2"/>
    <property type="match status" value="1"/>
</dbReference>
<gene>
    <name evidence="13" type="primary">LOC106065027</name>
</gene>
<dbReference type="InterPro" id="IPR054357">
    <property type="entry name" value="MFE-2_N"/>
</dbReference>
<name>A0A9W2ZHG2_BIOGL</name>
<keyword evidence="7" id="KW-0576">Peroxisome</keyword>
<keyword evidence="12" id="KW-1185">Reference proteome</keyword>
<dbReference type="PANTHER" id="PTHR45024:SF2">
    <property type="entry name" value="SCP2 DOMAIN-CONTAINING PROTEIN"/>
    <property type="match status" value="1"/>
</dbReference>